<sequence>VDEMRDTFIPHILDDHGWRQMVTHMRQTHIEKVYEFQTHIHYVSIEHERLFTYVQGIIFE</sequence>
<organism evidence="1 2">
    <name type="scientific">Ilex paraguariensis</name>
    <name type="common">yerba mate</name>
    <dbReference type="NCBI Taxonomy" id="185542"/>
    <lineage>
        <taxon>Eukaryota</taxon>
        <taxon>Viridiplantae</taxon>
        <taxon>Streptophyta</taxon>
        <taxon>Embryophyta</taxon>
        <taxon>Tracheophyta</taxon>
        <taxon>Spermatophyta</taxon>
        <taxon>Magnoliopsida</taxon>
        <taxon>eudicotyledons</taxon>
        <taxon>Gunneridae</taxon>
        <taxon>Pentapetalae</taxon>
        <taxon>asterids</taxon>
        <taxon>campanulids</taxon>
        <taxon>Aquifoliales</taxon>
        <taxon>Aquifoliaceae</taxon>
        <taxon>Ilex</taxon>
    </lineage>
</organism>
<gene>
    <name evidence="1" type="ORF">ILEXP_LOCUS3762</name>
</gene>
<feature type="non-terminal residue" evidence="1">
    <location>
        <position position="60"/>
    </location>
</feature>
<dbReference type="EMBL" id="CAUOFW020000777">
    <property type="protein sequence ID" value="CAK9136755.1"/>
    <property type="molecule type" value="Genomic_DNA"/>
</dbReference>
<evidence type="ECO:0000313" key="2">
    <source>
        <dbReference type="Proteomes" id="UP001642360"/>
    </source>
</evidence>
<name>A0ABC8QZK2_9AQUA</name>
<dbReference type="AlphaFoldDB" id="A0ABC8QZK2"/>
<keyword evidence="2" id="KW-1185">Reference proteome</keyword>
<protein>
    <submittedName>
        <fullName evidence="1">Uncharacterized protein</fullName>
    </submittedName>
</protein>
<accession>A0ABC8QZK2</accession>
<reference evidence="1 2" key="1">
    <citation type="submission" date="2024-02" db="EMBL/GenBank/DDBJ databases">
        <authorList>
            <person name="Vignale AGUSTIN F."/>
            <person name="Sosa J E."/>
            <person name="Modenutti C."/>
        </authorList>
    </citation>
    <scope>NUCLEOTIDE SEQUENCE [LARGE SCALE GENOMIC DNA]</scope>
</reference>
<evidence type="ECO:0000313" key="1">
    <source>
        <dbReference type="EMBL" id="CAK9136755.1"/>
    </source>
</evidence>
<feature type="non-terminal residue" evidence="1">
    <location>
        <position position="1"/>
    </location>
</feature>
<proteinExistence type="predicted"/>
<comment type="caution">
    <text evidence="1">The sequence shown here is derived from an EMBL/GenBank/DDBJ whole genome shotgun (WGS) entry which is preliminary data.</text>
</comment>
<dbReference type="Proteomes" id="UP001642360">
    <property type="component" value="Unassembled WGS sequence"/>
</dbReference>